<dbReference type="InterPro" id="IPR004344">
    <property type="entry name" value="TTL/TTLL_fam"/>
</dbReference>
<evidence type="ECO:0000256" key="4">
    <source>
        <dbReference type="ARBA" id="ARBA00022840"/>
    </source>
</evidence>
<comment type="caution">
    <text evidence="7">The sequence shown here is derived from an EMBL/GenBank/DDBJ whole genome shotgun (WGS) entry which is preliminary data.</text>
</comment>
<dbReference type="Pfam" id="PF03133">
    <property type="entry name" value="TTL"/>
    <property type="match status" value="1"/>
</dbReference>
<feature type="region of interest" description="Disordered" evidence="6">
    <location>
        <begin position="176"/>
        <end position="212"/>
    </location>
</feature>
<evidence type="ECO:0000256" key="2">
    <source>
        <dbReference type="ARBA" id="ARBA00022598"/>
    </source>
</evidence>
<keyword evidence="8" id="KW-1185">Reference proteome</keyword>
<proteinExistence type="inferred from homology"/>
<dbReference type="GO" id="GO:0036064">
    <property type="term" value="C:ciliary basal body"/>
    <property type="evidence" value="ECO:0007669"/>
    <property type="project" value="TreeGrafter"/>
</dbReference>
<name>A0A8J2P515_9HEXA</name>
<accession>A0A8J2P515</accession>
<dbReference type="PANTHER" id="PTHR12241:SF39">
    <property type="entry name" value="TUBULIN POLYGLUTAMYLASE TTLL9-RELATED"/>
    <property type="match status" value="1"/>
</dbReference>
<dbReference type="PROSITE" id="PS51221">
    <property type="entry name" value="TTL"/>
    <property type="match status" value="1"/>
</dbReference>
<dbReference type="GO" id="GO:0070740">
    <property type="term" value="F:tubulin-glutamic acid ligase activity"/>
    <property type="evidence" value="ECO:0007669"/>
    <property type="project" value="TreeGrafter"/>
</dbReference>
<evidence type="ECO:0000256" key="3">
    <source>
        <dbReference type="ARBA" id="ARBA00022741"/>
    </source>
</evidence>
<dbReference type="PANTHER" id="PTHR12241">
    <property type="entry name" value="TUBULIN POLYGLUTAMYLASE"/>
    <property type="match status" value="1"/>
</dbReference>
<feature type="region of interest" description="Disordered" evidence="6">
    <location>
        <begin position="474"/>
        <end position="515"/>
    </location>
</feature>
<dbReference type="EMBL" id="CAJVCH010128697">
    <property type="protein sequence ID" value="CAG7725942.1"/>
    <property type="molecule type" value="Genomic_DNA"/>
</dbReference>
<keyword evidence="4" id="KW-0067">ATP-binding</keyword>
<keyword evidence="3" id="KW-0547">Nucleotide-binding</keyword>
<dbReference type="GO" id="GO:0000226">
    <property type="term" value="P:microtubule cytoskeleton organization"/>
    <property type="evidence" value="ECO:0007669"/>
    <property type="project" value="TreeGrafter"/>
</dbReference>
<feature type="compositionally biased region" description="Polar residues" evidence="6">
    <location>
        <begin position="474"/>
        <end position="489"/>
    </location>
</feature>
<evidence type="ECO:0000256" key="5">
    <source>
        <dbReference type="ARBA" id="ARBA00030445"/>
    </source>
</evidence>
<dbReference type="GO" id="GO:0005524">
    <property type="term" value="F:ATP binding"/>
    <property type="evidence" value="ECO:0007669"/>
    <property type="project" value="UniProtKB-KW"/>
</dbReference>
<sequence>MNEKVSQILFLRLDFPTTKMASAPMGSVVKFIVTLQWRTLRLRDIFTSNIPLMDHQRVGHFRNCFEISRKNLMVKNLKRLKTRIERAFGKEEGEKCNFFPTTYVLPCEHKLFIQEFRRLQNEGALWIIKPAAGAQGKGIFIFQKFKDYLDWRQKFDTTETMESPLLSKVLSTSSSKENLTPFQSPDSVTDVTVPDINPADPEPTEPPNKEPGTFRASEVYVVQRYVEDPYLIGGRKFDIRFYVLVTSFMPLKAWIYREGFARFSGGQFSLESLQDIYVHLTNIAIQRTSEDYNPEKGSKWSLRSLREYLTARHGRDEVQKLMNSIDNIIVRTLQSAHQLVVQDRHCFEIYGFDVIIDSQVRPWLLEVNASPAFTPSNEEDYRLKCAIIDDTVHVLDLENRLTGYEKRIGGYDLFWNDGPVYANPGDCGHSCGIDNGPKLNSFLGCLNDRILQLRQIFRNAHFLKETQHILSSPNFSTLPATSSEQQSQGKNKKDYRFRVPNDGGGGNTGRSARRKQCDALKIVGSSVMR</sequence>
<organism evidence="7 8">
    <name type="scientific">Allacma fusca</name>
    <dbReference type="NCBI Taxonomy" id="39272"/>
    <lineage>
        <taxon>Eukaryota</taxon>
        <taxon>Metazoa</taxon>
        <taxon>Ecdysozoa</taxon>
        <taxon>Arthropoda</taxon>
        <taxon>Hexapoda</taxon>
        <taxon>Collembola</taxon>
        <taxon>Symphypleona</taxon>
        <taxon>Sminthuridae</taxon>
        <taxon>Allacma</taxon>
    </lineage>
</organism>
<comment type="similarity">
    <text evidence="1">Belongs to the tubulin--tyrosine ligase family.</text>
</comment>
<reference evidence="7" key="1">
    <citation type="submission" date="2021-06" db="EMBL/GenBank/DDBJ databases">
        <authorList>
            <person name="Hodson N. C."/>
            <person name="Mongue J. A."/>
            <person name="Jaron S. K."/>
        </authorList>
    </citation>
    <scope>NUCLEOTIDE SEQUENCE</scope>
</reference>
<protein>
    <recommendedName>
        <fullName evidence="5">Tubulin--tyrosine ligase-like protein 9</fullName>
    </recommendedName>
</protein>
<dbReference type="Proteomes" id="UP000708208">
    <property type="component" value="Unassembled WGS sequence"/>
</dbReference>
<dbReference type="GO" id="GO:0015631">
    <property type="term" value="F:tubulin binding"/>
    <property type="evidence" value="ECO:0007669"/>
    <property type="project" value="TreeGrafter"/>
</dbReference>
<dbReference type="AlphaFoldDB" id="A0A8J2P515"/>
<gene>
    <name evidence="7" type="ORF">AFUS01_LOCUS14878</name>
</gene>
<evidence type="ECO:0000313" key="8">
    <source>
        <dbReference type="Proteomes" id="UP000708208"/>
    </source>
</evidence>
<keyword evidence="2" id="KW-0436">Ligase</keyword>
<dbReference type="OrthoDB" id="202825at2759"/>
<evidence type="ECO:0000256" key="6">
    <source>
        <dbReference type="SAM" id="MobiDB-lite"/>
    </source>
</evidence>
<feature type="compositionally biased region" description="Polar residues" evidence="6">
    <location>
        <begin position="176"/>
        <end position="190"/>
    </location>
</feature>
<evidence type="ECO:0000256" key="1">
    <source>
        <dbReference type="ARBA" id="ARBA00006820"/>
    </source>
</evidence>
<evidence type="ECO:0000313" key="7">
    <source>
        <dbReference type="EMBL" id="CAG7725942.1"/>
    </source>
</evidence>